<dbReference type="Pfam" id="PF00621">
    <property type="entry name" value="RhoGEF"/>
    <property type="match status" value="1"/>
</dbReference>
<feature type="domain" description="DH" evidence="1">
    <location>
        <begin position="1"/>
        <end position="86"/>
    </location>
</feature>
<evidence type="ECO:0000313" key="2">
    <source>
        <dbReference type="EMBL" id="CAF4440827.1"/>
    </source>
</evidence>
<proteinExistence type="predicted"/>
<evidence type="ECO:0000313" key="3">
    <source>
        <dbReference type="Proteomes" id="UP000663844"/>
    </source>
</evidence>
<dbReference type="InterPro" id="IPR000219">
    <property type="entry name" value="DH_dom"/>
</dbReference>
<name>A0A820RKY5_9BILA</name>
<reference evidence="2" key="1">
    <citation type="submission" date="2021-02" db="EMBL/GenBank/DDBJ databases">
        <authorList>
            <person name="Nowell W R."/>
        </authorList>
    </citation>
    <scope>NUCLEOTIDE SEQUENCE</scope>
</reference>
<dbReference type="PANTHER" id="PTHR45818">
    <property type="entry name" value="PROTEIN VAV"/>
    <property type="match status" value="1"/>
</dbReference>
<dbReference type="SUPFAM" id="SSF48065">
    <property type="entry name" value="DBL homology domain (DH-domain)"/>
    <property type="match status" value="1"/>
</dbReference>
<dbReference type="PROSITE" id="PS50010">
    <property type="entry name" value="DH_2"/>
    <property type="match status" value="1"/>
</dbReference>
<dbReference type="EMBL" id="CAJOAZ010031544">
    <property type="protein sequence ID" value="CAF4440827.1"/>
    <property type="molecule type" value="Genomic_DNA"/>
</dbReference>
<protein>
    <recommendedName>
        <fullName evidence="1">DH domain-containing protein</fullName>
    </recommendedName>
</protein>
<dbReference type="AlphaFoldDB" id="A0A820RKY5"/>
<dbReference type="GO" id="GO:0016477">
    <property type="term" value="P:cell migration"/>
    <property type="evidence" value="ECO:0007669"/>
    <property type="project" value="TreeGrafter"/>
</dbReference>
<dbReference type="InterPro" id="IPR035899">
    <property type="entry name" value="DBL_dom_sf"/>
</dbReference>
<evidence type="ECO:0000259" key="1">
    <source>
        <dbReference type="PROSITE" id="PS50010"/>
    </source>
</evidence>
<feature type="non-terminal residue" evidence="2">
    <location>
        <position position="1"/>
    </location>
</feature>
<feature type="non-terminal residue" evidence="2">
    <location>
        <position position="95"/>
    </location>
</feature>
<accession>A0A820RKY5</accession>
<dbReference type="Proteomes" id="UP000663844">
    <property type="component" value="Unassembled WGS sequence"/>
</dbReference>
<organism evidence="2 3">
    <name type="scientific">Adineta steineri</name>
    <dbReference type="NCBI Taxonomy" id="433720"/>
    <lineage>
        <taxon>Eukaryota</taxon>
        <taxon>Metazoa</taxon>
        <taxon>Spiralia</taxon>
        <taxon>Gnathifera</taxon>
        <taxon>Rotifera</taxon>
        <taxon>Eurotatoria</taxon>
        <taxon>Bdelloidea</taxon>
        <taxon>Adinetida</taxon>
        <taxon>Adinetidae</taxon>
        <taxon>Adineta</taxon>
    </lineage>
</organism>
<dbReference type="Gene3D" id="1.20.900.10">
    <property type="entry name" value="Dbl homology (DH) domain"/>
    <property type="match status" value="1"/>
</dbReference>
<comment type="caution">
    <text evidence="2">The sequence shown here is derived from an EMBL/GenBank/DDBJ whole genome shotgun (WGS) entry which is preliminary data.</text>
</comment>
<dbReference type="GO" id="GO:0005085">
    <property type="term" value="F:guanyl-nucleotide exchange factor activity"/>
    <property type="evidence" value="ECO:0007669"/>
    <property type="project" value="InterPro"/>
</dbReference>
<dbReference type="GO" id="GO:0005737">
    <property type="term" value="C:cytoplasm"/>
    <property type="evidence" value="ECO:0007669"/>
    <property type="project" value="TreeGrafter"/>
</dbReference>
<sequence>LDRKIKQDGSFAQKLEQCRQKAGELGKFQLRDTVVLPFQRIVKYSLLLHTMKKNVPSSDPNGDTKRQLLEKAEHLMIDVNQYINEAKRAHDNLKV</sequence>
<gene>
    <name evidence="2" type="ORF">OXD698_LOCUS53808</name>
</gene>
<dbReference type="PANTHER" id="PTHR45818:SF3">
    <property type="entry name" value="PROTEIN VAV"/>
    <property type="match status" value="1"/>
</dbReference>